<dbReference type="PROSITE" id="PS51476">
    <property type="entry name" value="PROTEASOME_BETA_2"/>
    <property type="match status" value="1"/>
</dbReference>
<dbReference type="PANTHER" id="PTHR32194">
    <property type="entry name" value="METALLOPROTEASE TLDD"/>
    <property type="match status" value="1"/>
</dbReference>
<dbReference type="InterPro" id="IPR029055">
    <property type="entry name" value="Ntn_hydrolases_N"/>
</dbReference>
<comment type="catalytic activity">
    <reaction evidence="1">
        <text>Cleavage of peptide bonds with very broad specificity.</text>
        <dbReference type="EC" id="3.4.25.1"/>
    </reaction>
</comment>
<dbReference type="PANTHER" id="PTHR32194:SF0">
    <property type="entry name" value="ATP-DEPENDENT PROTEASE SUBUNIT HSLV"/>
    <property type="match status" value="1"/>
</dbReference>
<dbReference type="PROSITE" id="PS51257">
    <property type="entry name" value="PROKAR_LIPOPROTEIN"/>
    <property type="match status" value="1"/>
</dbReference>
<keyword evidence="7" id="KW-0378">Hydrolase</keyword>
<proteinExistence type="predicted"/>
<dbReference type="InterPro" id="IPR023333">
    <property type="entry name" value="Proteasome_suB-type"/>
</dbReference>
<reference evidence="10" key="1">
    <citation type="submission" date="2021-01" db="EMBL/GenBank/DDBJ databases">
        <authorList>
            <person name="Corre E."/>
            <person name="Pelletier E."/>
            <person name="Niang G."/>
            <person name="Scheremetjew M."/>
            <person name="Finn R."/>
            <person name="Kale V."/>
            <person name="Holt S."/>
            <person name="Cochrane G."/>
            <person name="Meng A."/>
            <person name="Brown T."/>
            <person name="Cohen L."/>
        </authorList>
    </citation>
    <scope>NUCLEOTIDE SEQUENCE</scope>
    <source>
        <strain evidence="10">CCMP1897</strain>
    </source>
</reference>
<dbReference type="GO" id="GO:0019774">
    <property type="term" value="C:proteasome core complex, beta-subunit complex"/>
    <property type="evidence" value="ECO:0007669"/>
    <property type="project" value="UniProtKB-ARBA"/>
</dbReference>
<feature type="active site" description="Nucleophile" evidence="9">
    <location>
        <position position="20"/>
    </location>
</feature>
<keyword evidence="6" id="KW-0888">Threonine protease</keyword>
<name>A0A7S3UDR0_9CHLO</name>
<dbReference type="InterPro" id="IPR000243">
    <property type="entry name" value="Pept_T1A_subB"/>
</dbReference>
<keyword evidence="8" id="KW-0647">Proteasome</keyword>
<protein>
    <recommendedName>
        <fullName evidence="3">proteasome endopeptidase complex</fullName>
        <ecNumber evidence="3">3.4.25.1</ecNumber>
    </recommendedName>
</protein>
<dbReference type="Gene3D" id="3.60.20.10">
    <property type="entry name" value="Glutamine Phosphoribosylpyrophosphate, subunit 1, domain 1"/>
    <property type="match status" value="1"/>
</dbReference>
<evidence type="ECO:0000256" key="2">
    <source>
        <dbReference type="ARBA" id="ARBA00004123"/>
    </source>
</evidence>
<comment type="subcellular location">
    <subcellularLocation>
        <location evidence="2">Nucleus</location>
    </subcellularLocation>
</comment>
<keyword evidence="5" id="KW-0645">Protease</keyword>
<dbReference type="GO" id="GO:0051603">
    <property type="term" value="P:proteolysis involved in protein catabolic process"/>
    <property type="evidence" value="ECO:0007669"/>
    <property type="project" value="InterPro"/>
</dbReference>
<evidence type="ECO:0000256" key="5">
    <source>
        <dbReference type="ARBA" id="ARBA00022670"/>
    </source>
</evidence>
<evidence type="ECO:0000313" key="10">
    <source>
        <dbReference type="EMBL" id="CAE0611617.1"/>
    </source>
</evidence>
<evidence type="ECO:0000256" key="4">
    <source>
        <dbReference type="ARBA" id="ARBA00022490"/>
    </source>
</evidence>
<dbReference type="GO" id="GO:0004298">
    <property type="term" value="F:threonine-type endopeptidase activity"/>
    <property type="evidence" value="ECO:0007669"/>
    <property type="project" value="UniProtKB-KW"/>
</dbReference>
<dbReference type="SUPFAM" id="SSF56235">
    <property type="entry name" value="N-terminal nucleophile aminohydrolases (Ntn hydrolases)"/>
    <property type="match status" value="1"/>
</dbReference>
<accession>A0A7S3UDR0</accession>
<dbReference type="CDD" id="cd03762">
    <property type="entry name" value="proteasome_beta_type_6"/>
    <property type="match status" value="1"/>
</dbReference>
<dbReference type="Pfam" id="PF00227">
    <property type="entry name" value="Proteasome"/>
    <property type="match status" value="1"/>
</dbReference>
<dbReference type="GO" id="GO:0005634">
    <property type="term" value="C:nucleus"/>
    <property type="evidence" value="ECO:0007669"/>
    <property type="project" value="UniProtKB-SubCell"/>
</dbReference>
<dbReference type="GO" id="GO:0005737">
    <property type="term" value="C:cytoplasm"/>
    <property type="evidence" value="ECO:0007669"/>
    <property type="project" value="TreeGrafter"/>
</dbReference>
<gene>
    <name evidence="10" type="ORF">PSAL00342_LOCUS5452</name>
</gene>
<sequence length="222" mass="23675">MVECTKSDDGGREPPVSLGTTILAACYEGGVVLAADSRTSTGTYVANRASDKITCLTENVYICRSGSAADTQFVARLVQYYLEQHSLELQEQVQVKTAANLVMQVAYRNKDKLQAGMIVAGWDCHGGGSVWAVPLGGTLLQVPYTIGGSGSAYITGWCDKNWKSGMTKEECKTFAMRAVSHAMARDGSSGGCIRLVTIDAHGATADFVPGHQVPVYQDEVLP</sequence>
<organism evidence="10">
    <name type="scientific">Picocystis salinarum</name>
    <dbReference type="NCBI Taxonomy" id="88271"/>
    <lineage>
        <taxon>Eukaryota</taxon>
        <taxon>Viridiplantae</taxon>
        <taxon>Chlorophyta</taxon>
        <taxon>Picocystophyceae</taxon>
        <taxon>Picocystales</taxon>
        <taxon>Picocystaceae</taxon>
        <taxon>Picocystis</taxon>
    </lineage>
</organism>
<dbReference type="AlphaFoldDB" id="A0A7S3UDR0"/>
<dbReference type="InterPro" id="IPR001353">
    <property type="entry name" value="Proteasome_sua/b"/>
</dbReference>
<dbReference type="PRINTS" id="PR00141">
    <property type="entry name" value="PROTEASOME"/>
</dbReference>
<evidence type="ECO:0000256" key="8">
    <source>
        <dbReference type="ARBA" id="ARBA00022942"/>
    </source>
</evidence>
<evidence type="ECO:0000256" key="3">
    <source>
        <dbReference type="ARBA" id="ARBA00012039"/>
    </source>
</evidence>
<evidence type="ECO:0000256" key="6">
    <source>
        <dbReference type="ARBA" id="ARBA00022698"/>
    </source>
</evidence>
<dbReference type="EMBL" id="HBIS01006043">
    <property type="protein sequence ID" value="CAE0611617.1"/>
    <property type="molecule type" value="Transcribed_RNA"/>
</dbReference>
<evidence type="ECO:0000256" key="7">
    <source>
        <dbReference type="ARBA" id="ARBA00022801"/>
    </source>
</evidence>
<evidence type="ECO:0000256" key="9">
    <source>
        <dbReference type="PIRSR" id="PIRSR600243-1"/>
    </source>
</evidence>
<keyword evidence="4" id="KW-0963">Cytoplasm</keyword>
<dbReference type="EC" id="3.4.25.1" evidence="3"/>
<evidence type="ECO:0000256" key="1">
    <source>
        <dbReference type="ARBA" id="ARBA00001198"/>
    </source>
</evidence>